<reference evidence="1 2" key="1">
    <citation type="journal article" date="2021" name="Elife">
        <title>Chloroplast acquisition without the gene transfer in kleptoplastic sea slugs, Plakobranchus ocellatus.</title>
        <authorList>
            <person name="Maeda T."/>
            <person name="Takahashi S."/>
            <person name="Yoshida T."/>
            <person name="Shimamura S."/>
            <person name="Takaki Y."/>
            <person name="Nagai Y."/>
            <person name="Toyoda A."/>
            <person name="Suzuki Y."/>
            <person name="Arimoto A."/>
            <person name="Ishii H."/>
            <person name="Satoh N."/>
            <person name="Nishiyama T."/>
            <person name="Hasebe M."/>
            <person name="Maruyama T."/>
            <person name="Minagawa J."/>
            <person name="Obokata J."/>
            <person name="Shigenobu S."/>
        </authorList>
    </citation>
    <scope>NUCLEOTIDE SEQUENCE [LARGE SCALE GENOMIC DNA]</scope>
</reference>
<evidence type="ECO:0000313" key="2">
    <source>
        <dbReference type="Proteomes" id="UP000762676"/>
    </source>
</evidence>
<comment type="caution">
    <text evidence="1">The sequence shown here is derived from an EMBL/GenBank/DDBJ whole genome shotgun (WGS) entry which is preliminary data.</text>
</comment>
<protein>
    <recommendedName>
        <fullName evidence="3">Cadherin domain-containing protein</fullName>
    </recommendedName>
</protein>
<organism evidence="1 2">
    <name type="scientific">Elysia marginata</name>
    <dbReference type="NCBI Taxonomy" id="1093978"/>
    <lineage>
        <taxon>Eukaryota</taxon>
        <taxon>Metazoa</taxon>
        <taxon>Spiralia</taxon>
        <taxon>Lophotrochozoa</taxon>
        <taxon>Mollusca</taxon>
        <taxon>Gastropoda</taxon>
        <taxon>Heterobranchia</taxon>
        <taxon>Euthyneura</taxon>
        <taxon>Panpulmonata</taxon>
        <taxon>Sacoglossa</taxon>
        <taxon>Placobranchoidea</taxon>
        <taxon>Plakobranchidae</taxon>
        <taxon>Elysia</taxon>
    </lineage>
</organism>
<proteinExistence type="predicted"/>
<name>A0AAV4GK34_9GAST</name>
<dbReference type="AlphaFoldDB" id="A0AAV4GK34"/>
<gene>
    <name evidence="1" type="ORF">ElyMa_000705900</name>
</gene>
<evidence type="ECO:0008006" key="3">
    <source>
        <dbReference type="Google" id="ProtNLM"/>
    </source>
</evidence>
<accession>A0AAV4GK34</accession>
<evidence type="ECO:0000313" key="1">
    <source>
        <dbReference type="EMBL" id="GFR85834.1"/>
    </source>
</evidence>
<dbReference type="EMBL" id="BMAT01001456">
    <property type="protein sequence ID" value="GFR85834.1"/>
    <property type="molecule type" value="Genomic_DNA"/>
</dbReference>
<dbReference type="Proteomes" id="UP000762676">
    <property type="component" value="Unassembled WGS sequence"/>
</dbReference>
<keyword evidence="2" id="KW-1185">Reference proteome</keyword>
<sequence length="197" mass="21666">MKPTDDGIPANLTVLLADVELNEKEDARTQLGAGPVVTCVEEDGDQVRAYVQSISPSSGCATRCLQLEPCGGGNDFCLWFLGNSVLYYSTVSLYTLTIGCTDDVEAAVTQDISVTIVPNSPPTFDPDNPPYAAINIHGQKTSHDARHELYKVETIDTEDDPRYYTMSLSPLTDLIEIEYGNRSVIHTQYCVYVIYDN</sequence>